<organism evidence="2 3">
    <name type="scientific">Labeo rohita</name>
    <name type="common">Indian major carp</name>
    <name type="synonym">Cyprinus rohita</name>
    <dbReference type="NCBI Taxonomy" id="84645"/>
    <lineage>
        <taxon>Eukaryota</taxon>
        <taxon>Metazoa</taxon>
        <taxon>Chordata</taxon>
        <taxon>Craniata</taxon>
        <taxon>Vertebrata</taxon>
        <taxon>Euteleostomi</taxon>
        <taxon>Actinopterygii</taxon>
        <taxon>Neopterygii</taxon>
        <taxon>Teleostei</taxon>
        <taxon>Ostariophysi</taxon>
        <taxon>Cypriniformes</taxon>
        <taxon>Cyprinidae</taxon>
        <taxon>Labeoninae</taxon>
        <taxon>Labeonini</taxon>
        <taxon>Labeo</taxon>
    </lineage>
</organism>
<feature type="region of interest" description="Disordered" evidence="1">
    <location>
        <begin position="1"/>
        <end position="24"/>
    </location>
</feature>
<sequence length="105" mass="12067">MEKQSGGMERKTHSRKQRYRSLQPQNRNRLRLLIFLLLRSVRVKGRSVRGREEERDCGDGTAQRRPRSIAKSRGGSQDLRGFRLSDAGRSQLFYTSTDDGVLCPS</sequence>
<dbReference type="AlphaFoldDB" id="A0A498P4N1"/>
<gene>
    <name evidence="2" type="ORF">ROHU_000439</name>
</gene>
<feature type="region of interest" description="Disordered" evidence="1">
    <location>
        <begin position="47"/>
        <end position="81"/>
    </location>
</feature>
<proteinExistence type="predicted"/>
<evidence type="ECO:0000256" key="1">
    <source>
        <dbReference type="SAM" id="MobiDB-lite"/>
    </source>
</evidence>
<accession>A0A498P4N1</accession>
<dbReference type="Proteomes" id="UP000290572">
    <property type="component" value="Unassembled WGS sequence"/>
</dbReference>
<keyword evidence="3" id="KW-1185">Reference proteome</keyword>
<protein>
    <submittedName>
        <fullName evidence="2">Uncharacterized protein</fullName>
    </submittedName>
</protein>
<name>A0A498P4N1_LABRO</name>
<feature type="compositionally biased region" description="Basic and acidic residues" evidence="1">
    <location>
        <begin position="49"/>
        <end position="58"/>
    </location>
</feature>
<evidence type="ECO:0000313" key="3">
    <source>
        <dbReference type="Proteomes" id="UP000290572"/>
    </source>
</evidence>
<comment type="caution">
    <text evidence="2">The sequence shown here is derived from an EMBL/GenBank/DDBJ whole genome shotgun (WGS) entry which is preliminary data.</text>
</comment>
<evidence type="ECO:0000313" key="2">
    <source>
        <dbReference type="EMBL" id="RXN39175.1"/>
    </source>
</evidence>
<feature type="compositionally biased region" description="Basic and acidic residues" evidence="1">
    <location>
        <begin position="1"/>
        <end position="11"/>
    </location>
</feature>
<reference evidence="2 3" key="1">
    <citation type="submission" date="2018-03" db="EMBL/GenBank/DDBJ databases">
        <title>Draft genome sequence of Rohu Carp (Labeo rohita).</title>
        <authorList>
            <person name="Das P."/>
            <person name="Kushwaha B."/>
            <person name="Joshi C.G."/>
            <person name="Kumar D."/>
            <person name="Nagpure N.S."/>
            <person name="Sahoo L."/>
            <person name="Das S.P."/>
            <person name="Bit A."/>
            <person name="Patnaik S."/>
            <person name="Meher P.K."/>
            <person name="Jayasankar P."/>
            <person name="Koringa P.G."/>
            <person name="Patel N.V."/>
            <person name="Hinsu A.T."/>
            <person name="Kumar R."/>
            <person name="Pandey M."/>
            <person name="Agarwal S."/>
            <person name="Srivastava S."/>
            <person name="Singh M."/>
            <person name="Iquebal M.A."/>
            <person name="Jaiswal S."/>
            <person name="Angadi U.B."/>
            <person name="Kumar N."/>
            <person name="Raza M."/>
            <person name="Shah T.M."/>
            <person name="Rai A."/>
            <person name="Jena J.K."/>
        </authorList>
    </citation>
    <scope>NUCLEOTIDE SEQUENCE [LARGE SCALE GENOMIC DNA]</scope>
    <source>
        <strain evidence="2">DASCIFA01</strain>
        <tissue evidence="2">Testis</tissue>
    </source>
</reference>
<dbReference type="EMBL" id="QBIY01002881">
    <property type="protein sequence ID" value="RXN39175.1"/>
    <property type="molecule type" value="Genomic_DNA"/>
</dbReference>